<comment type="similarity">
    <text evidence="1">Belongs to the ATP-dependent AMP-binding enzyme family.</text>
</comment>
<keyword evidence="3" id="KW-0547">Nucleotide-binding</keyword>
<evidence type="ECO:0000256" key="4">
    <source>
        <dbReference type="ARBA" id="ARBA00022840"/>
    </source>
</evidence>
<dbReference type="AlphaFoldDB" id="A0A5C3KCJ9"/>
<sequence>YIALERLEAIYKSCNLVANICVHAVSSANQPMAIIIPHEVQLRAYIASNLKSIDSTAPLAVLSAKEEVQKAVLKECNVVGRKNGFKNMELLEAVVLTAEEWTPETGLVTAAQKIQRSRIAKAFHDQILVRVLLVMRLLRVADWNSVLQVVYKH</sequence>
<dbReference type="GO" id="GO:0005524">
    <property type="term" value="F:ATP binding"/>
    <property type="evidence" value="ECO:0007669"/>
    <property type="project" value="UniProtKB-KW"/>
</dbReference>
<dbReference type="OrthoDB" id="1700726at2759"/>
<feature type="non-terminal residue" evidence="5">
    <location>
        <position position="1"/>
    </location>
</feature>
<keyword evidence="6" id="KW-1185">Reference proteome</keyword>
<reference evidence="5 6" key="1">
    <citation type="journal article" date="2019" name="Nat. Ecol. Evol.">
        <title>Megaphylogeny resolves global patterns of mushroom evolution.</title>
        <authorList>
            <person name="Varga T."/>
            <person name="Krizsan K."/>
            <person name="Foldi C."/>
            <person name="Dima B."/>
            <person name="Sanchez-Garcia M."/>
            <person name="Sanchez-Ramirez S."/>
            <person name="Szollosi G.J."/>
            <person name="Szarkandi J.G."/>
            <person name="Papp V."/>
            <person name="Albert L."/>
            <person name="Andreopoulos W."/>
            <person name="Angelini C."/>
            <person name="Antonin V."/>
            <person name="Barry K.W."/>
            <person name="Bougher N.L."/>
            <person name="Buchanan P."/>
            <person name="Buyck B."/>
            <person name="Bense V."/>
            <person name="Catcheside P."/>
            <person name="Chovatia M."/>
            <person name="Cooper J."/>
            <person name="Damon W."/>
            <person name="Desjardin D."/>
            <person name="Finy P."/>
            <person name="Geml J."/>
            <person name="Haridas S."/>
            <person name="Hughes K."/>
            <person name="Justo A."/>
            <person name="Karasinski D."/>
            <person name="Kautmanova I."/>
            <person name="Kiss B."/>
            <person name="Kocsube S."/>
            <person name="Kotiranta H."/>
            <person name="LaButti K.M."/>
            <person name="Lechner B.E."/>
            <person name="Liimatainen K."/>
            <person name="Lipzen A."/>
            <person name="Lukacs Z."/>
            <person name="Mihaltcheva S."/>
            <person name="Morgado L.N."/>
            <person name="Niskanen T."/>
            <person name="Noordeloos M.E."/>
            <person name="Ohm R.A."/>
            <person name="Ortiz-Santana B."/>
            <person name="Ovrebo C."/>
            <person name="Racz N."/>
            <person name="Riley R."/>
            <person name="Savchenko A."/>
            <person name="Shiryaev A."/>
            <person name="Soop K."/>
            <person name="Spirin V."/>
            <person name="Szebenyi C."/>
            <person name="Tomsovsky M."/>
            <person name="Tulloss R.E."/>
            <person name="Uehling J."/>
            <person name="Grigoriev I.V."/>
            <person name="Vagvolgyi C."/>
            <person name="Papp T."/>
            <person name="Martin F.M."/>
            <person name="Miettinen O."/>
            <person name="Hibbett D.S."/>
            <person name="Nagy L.G."/>
        </authorList>
    </citation>
    <scope>NUCLEOTIDE SEQUENCE [LARGE SCALE GENOMIC DNA]</scope>
    <source>
        <strain evidence="5 6">CBS 121175</strain>
    </source>
</reference>
<evidence type="ECO:0000256" key="1">
    <source>
        <dbReference type="ARBA" id="ARBA00006432"/>
    </source>
</evidence>
<dbReference type="PANTHER" id="PTHR43272:SF83">
    <property type="entry name" value="ACYL-COA SYNTHETASE LONG-CHAIN, ISOFORM J"/>
    <property type="match status" value="1"/>
</dbReference>
<evidence type="ECO:0000256" key="3">
    <source>
        <dbReference type="ARBA" id="ARBA00022741"/>
    </source>
</evidence>
<accession>A0A5C3KCJ9</accession>
<dbReference type="STRING" id="230819.A0A5C3KCJ9"/>
<protein>
    <submittedName>
        <fullName evidence="5">Uncharacterized protein</fullName>
    </submittedName>
</protein>
<dbReference type="GO" id="GO:0035336">
    <property type="term" value="P:long-chain fatty-acyl-CoA metabolic process"/>
    <property type="evidence" value="ECO:0007669"/>
    <property type="project" value="TreeGrafter"/>
</dbReference>
<proteinExistence type="inferred from homology"/>
<dbReference type="GO" id="GO:0005886">
    <property type="term" value="C:plasma membrane"/>
    <property type="evidence" value="ECO:0007669"/>
    <property type="project" value="TreeGrafter"/>
</dbReference>
<dbReference type="GO" id="GO:0004467">
    <property type="term" value="F:long-chain fatty acid-CoA ligase activity"/>
    <property type="evidence" value="ECO:0007669"/>
    <property type="project" value="TreeGrafter"/>
</dbReference>
<dbReference type="GO" id="GO:0005783">
    <property type="term" value="C:endoplasmic reticulum"/>
    <property type="evidence" value="ECO:0007669"/>
    <property type="project" value="TreeGrafter"/>
</dbReference>
<dbReference type="GO" id="GO:0005811">
    <property type="term" value="C:lipid droplet"/>
    <property type="evidence" value="ECO:0007669"/>
    <property type="project" value="TreeGrafter"/>
</dbReference>
<dbReference type="PANTHER" id="PTHR43272">
    <property type="entry name" value="LONG-CHAIN-FATTY-ACID--COA LIGASE"/>
    <property type="match status" value="1"/>
</dbReference>
<dbReference type="EMBL" id="ML210478">
    <property type="protein sequence ID" value="TFK17654.1"/>
    <property type="molecule type" value="Genomic_DNA"/>
</dbReference>
<evidence type="ECO:0000256" key="2">
    <source>
        <dbReference type="ARBA" id="ARBA00022598"/>
    </source>
</evidence>
<evidence type="ECO:0000313" key="6">
    <source>
        <dbReference type="Proteomes" id="UP000307440"/>
    </source>
</evidence>
<keyword evidence="2" id="KW-0436">Ligase</keyword>
<keyword evidence="4" id="KW-0067">ATP-binding</keyword>
<evidence type="ECO:0000313" key="5">
    <source>
        <dbReference type="EMBL" id="TFK17654.1"/>
    </source>
</evidence>
<name>A0A5C3KCJ9_COPMA</name>
<organism evidence="5 6">
    <name type="scientific">Coprinopsis marcescibilis</name>
    <name type="common">Agaric fungus</name>
    <name type="synonym">Psathyrella marcescibilis</name>
    <dbReference type="NCBI Taxonomy" id="230819"/>
    <lineage>
        <taxon>Eukaryota</taxon>
        <taxon>Fungi</taxon>
        <taxon>Dikarya</taxon>
        <taxon>Basidiomycota</taxon>
        <taxon>Agaricomycotina</taxon>
        <taxon>Agaricomycetes</taxon>
        <taxon>Agaricomycetidae</taxon>
        <taxon>Agaricales</taxon>
        <taxon>Agaricineae</taxon>
        <taxon>Psathyrellaceae</taxon>
        <taxon>Coprinopsis</taxon>
    </lineage>
</organism>
<dbReference type="Proteomes" id="UP000307440">
    <property type="component" value="Unassembled WGS sequence"/>
</dbReference>
<gene>
    <name evidence="5" type="ORF">FA15DRAFT_604640</name>
</gene>